<evidence type="ECO:0000256" key="4">
    <source>
        <dbReference type="ARBA" id="ARBA00022884"/>
    </source>
</evidence>
<evidence type="ECO:0000256" key="3">
    <source>
        <dbReference type="ARBA" id="ARBA00022833"/>
    </source>
</evidence>
<dbReference type="PANTHER" id="PTHR24009">
    <property type="entry name" value="RNA-BINDING (RRM/RBD/RNP MOTIFS)"/>
    <property type="match status" value="1"/>
</dbReference>
<evidence type="ECO:0000256" key="5">
    <source>
        <dbReference type="ARBA" id="ARBA00023125"/>
    </source>
</evidence>
<dbReference type="OrthoDB" id="1897736at2759"/>
<evidence type="ECO:0000256" key="2">
    <source>
        <dbReference type="ARBA" id="ARBA00022771"/>
    </source>
</evidence>
<keyword evidence="1" id="KW-0479">Metal-binding</keyword>
<dbReference type="AlphaFoldDB" id="A0A7J9GS98"/>
<evidence type="ECO:0000256" key="1">
    <source>
        <dbReference type="ARBA" id="ARBA00022723"/>
    </source>
</evidence>
<dbReference type="GO" id="GO:0003677">
    <property type="term" value="F:DNA binding"/>
    <property type="evidence" value="ECO:0007669"/>
    <property type="project" value="UniProtKB-KW"/>
</dbReference>
<dbReference type="PANTHER" id="PTHR24009:SF20">
    <property type="entry name" value="RNA-BINDING (RRM_RBD_RNP MOTIFS) FAMILY PROTEIN"/>
    <property type="match status" value="1"/>
</dbReference>
<dbReference type="GO" id="GO:0003723">
    <property type="term" value="F:RNA binding"/>
    <property type="evidence" value="ECO:0007669"/>
    <property type="project" value="UniProtKB-KW"/>
</dbReference>
<dbReference type="FunFam" id="3.30.70.330:FF:000678">
    <property type="entry name" value="zinc finger CCCH domain-containing protein 53-like isoform X2"/>
    <property type="match status" value="1"/>
</dbReference>
<protein>
    <recommendedName>
        <fullName evidence="9">RRM domain-containing protein</fullName>
    </recommendedName>
</protein>
<feature type="compositionally biased region" description="Polar residues" evidence="6">
    <location>
        <begin position="349"/>
        <end position="358"/>
    </location>
</feature>
<proteinExistence type="predicted"/>
<dbReference type="SUPFAM" id="SSF54928">
    <property type="entry name" value="RNA-binding domain, RBD"/>
    <property type="match status" value="1"/>
</dbReference>
<evidence type="ECO:0008006" key="9">
    <source>
        <dbReference type="Google" id="ProtNLM"/>
    </source>
</evidence>
<evidence type="ECO:0000256" key="6">
    <source>
        <dbReference type="SAM" id="MobiDB-lite"/>
    </source>
</evidence>
<evidence type="ECO:0000313" key="7">
    <source>
        <dbReference type="EMBL" id="MBA0800467.1"/>
    </source>
</evidence>
<dbReference type="EMBL" id="JABFAD010000006">
    <property type="protein sequence ID" value="MBA0800467.1"/>
    <property type="molecule type" value="Genomic_DNA"/>
</dbReference>
<dbReference type="InterPro" id="IPR034365">
    <property type="entry name" value="AtC3H46-like_RRM"/>
</dbReference>
<keyword evidence="8" id="KW-1185">Reference proteome</keyword>
<dbReference type="CDD" id="cd12458">
    <property type="entry name" value="RRM_AtC3H46_like"/>
    <property type="match status" value="1"/>
</dbReference>
<accession>A0A7J9GS98</accession>
<feature type="compositionally biased region" description="Low complexity" evidence="6">
    <location>
        <begin position="327"/>
        <end position="342"/>
    </location>
</feature>
<dbReference type="Gene3D" id="3.30.70.330">
    <property type="match status" value="1"/>
</dbReference>
<comment type="caution">
    <text evidence="7">The sequence shown here is derived from an EMBL/GenBank/DDBJ whole genome shotgun (WGS) entry which is preliminary data.</text>
</comment>
<feature type="compositionally biased region" description="Basic and acidic residues" evidence="6">
    <location>
        <begin position="293"/>
        <end position="303"/>
    </location>
</feature>
<keyword evidence="2" id="KW-0863">Zinc-finger</keyword>
<gene>
    <name evidence="7" type="ORF">Gohar_010896</name>
</gene>
<reference evidence="7 8" key="1">
    <citation type="journal article" date="2019" name="Genome Biol. Evol.">
        <title>Insights into the evolution of the New World diploid cottons (Gossypium, subgenus Houzingenia) based on genome sequencing.</title>
        <authorList>
            <person name="Grover C.E."/>
            <person name="Arick M.A. 2nd"/>
            <person name="Thrash A."/>
            <person name="Conover J.L."/>
            <person name="Sanders W.S."/>
            <person name="Peterson D.G."/>
            <person name="Frelichowski J.E."/>
            <person name="Scheffler J.A."/>
            <person name="Scheffler B.E."/>
            <person name="Wendel J.F."/>
        </authorList>
    </citation>
    <scope>NUCLEOTIDE SEQUENCE [LARGE SCALE GENOMIC DNA]</scope>
    <source>
        <strain evidence="7">0</strain>
        <tissue evidence="7">Leaf</tissue>
    </source>
</reference>
<keyword evidence="3" id="KW-0862">Zinc</keyword>
<keyword evidence="5" id="KW-0238">DNA-binding</keyword>
<organism evidence="7 8">
    <name type="scientific">Gossypium harknessii</name>
    <dbReference type="NCBI Taxonomy" id="34285"/>
    <lineage>
        <taxon>Eukaryota</taxon>
        <taxon>Viridiplantae</taxon>
        <taxon>Streptophyta</taxon>
        <taxon>Embryophyta</taxon>
        <taxon>Tracheophyta</taxon>
        <taxon>Spermatophyta</taxon>
        <taxon>Magnoliopsida</taxon>
        <taxon>eudicotyledons</taxon>
        <taxon>Gunneridae</taxon>
        <taxon>Pentapetalae</taxon>
        <taxon>rosids</taxon>
        <taxon>malvids</taxon>
        <taxon>Malvales</taxon>
        <taxon>Malvaceae</taxon>
        <taxon>Malvoideae</taxon>
        <taxon>Gossypium</taxon>
    </lineage>
</organism>
<evidence type="ECO:0000313" key="8">
    <source>
        <dbReference type="Proteomes" id="UP000593560"/>
    </source>
</evidence>
<sequence length="358" mass="40005">MYGEETCKFSQGRAERNDYFAMGLEEKANSASKQIYLTFPADSTFKDEDVSNYFSLTYCYDSLVFIGAMISVCGRIYCYVQDVRIPYQQKRMFGFVTFVHPETVKLILSRGNPHFICDSRVLVKPYKEKGKVSDKRQHLQQQFERGNFSPCSSPSGLDSRESYDLHVDFGALNFCLHTGTKMFYNAQEMMLRRELEEQADLQQAIELQRRRFMNLQLPDFKNDGIHHHHCSLSVGASVPSSDSMKQEVLEVDGDNTALAVPLIMNAAELEEVKSACVQKASVGNSQESSSPKGFHESSVEHALPDSPFASPKKPTENNLPERPALVESNESSALCAAASSSENDPLPPITSTSKMASV</sequence>
<keyword evidence="4" id="KW-0694">RNA-binding</keyword>
<dbReference type="GO" id="GO:0008270">
    <property type="term" value="F:zinc ion binding"/>
    <property type="evidence" value="ECO:0007669"/>
    <property type="project" value="UniProtKB-KW"/>
</dbReference>
<feature type="region of interest" description="Disordered" evidence="6">
    <location>
        <begin position="283"/>
        <end position="358"/>
    </location>
</feature>
<dbReference type="Proteomes" id="UP000593560">
    <property type="component" value="Unassembled WGS sequence"/>
</dbReference>
<name>A0A7J9GS98_9ROSI</name>
<dbReference type="InterPro" id="IPR035979">
    <property type="entry name" value="RBD_domain_sf"/>
</dbReference>
<dbReference type="InterPro" id="IPR012677">
    <property type="entry name" value="Nucleotide-bd_a/b_plait_sf"/>
</dbReference>